<name>A0A2I0UKY0_LIMLA</name>
<reference evidence="2" key="2">
    <citation type="submission" date="2017-12" db="EMBL/GenBank/DDBJ databases">
        <title>Genome sequence of the Bar-tailed Godwit (Limosa lapponica baueri).</title>
        <authorList>
            <person name="Lima N.C.B."/>
            <person name="Parody-Merino A.M."/>
            <person name="Battley P.F."/>
            <person name="Fidler A.E."/>
            <person name="Prosdocimi F."/>
        </authorList>
    </citation>
    <scope>NUCLEOTIDE SEQUENCE [LARGE SCALE GENOMIC DNA]</scope>
</reference>
<proteinExistence type="predicted"/>
<protein>
    <recommendedName>
        <fullName evidence="3">Rna-directed dna polymerase from mobile element jockey-like</fullName>
    </recommendedName>
</protein>
<evidence type="ECO:0008006" key="3">
    <source>
        <dbReference type="Google" id="ProtNLM"/>
    </source>
</evidence>
<gene>
    <name evidence="1" type="ORF">llap_3019</name>
</gene>
<dbReference type="AlphaFoldDB" id="A0A2I0UKY0"/>
<keyword evidence="2" id="KW-1185">Reference proteome</keyword>
<organism evidence="1 2">
    <name type="scientific">Limosa lapponica baueri</name>
    <dbReference type="NCBI Taxonomy" id="1758121"/>
    <lineage>
        <taxon>Eukaryota</taxon>
        <taxon>Metazoa</taxon>
        <taxon>Chordata</taxon>
        <taxon>Craniata</taxon>
        <taxon>Vertebrata</taxon>
        <taxon>Euteleostomi</taxon>
        <taxon>Archelosauria</taxon>
        <taxon>Archosauria</taxon>
        <taxon>Dinosauria</taxon>
        <taxon>Saurischia</taxon>
        <taxon>Theropoda</taxon>
        <taxon>Coelurosauria</taxon>
        <taxon>Aves</taxon>
        <taxon>Neognathae</taxon>
        <taxon>Neoaves</taxon>
        <taxon>Charadriiformes</taxon>
        <taxon>Scolopacidae</taxon>
        <taxon>Limosa</taxon>
    </lineage>
</organism>
<sequence>MQQNWLSGTSLEGPGDYSRYQAEYEQKCTANMNKLKCILGYTSRSEASTLHGTLDSIDKASAGVPCPVLGSTDQNECWERVHQKVNKLFRSLEPTRNGGTSKYSLAKRRLRDNPKAPYYQKKGSFKDDMDKLSFVVSDYLTRSSCEKVQLEKFKLDIRKHFLAIQIAQLWSSLQNGEISILSKKWLKKSHTSL</sequence>
<dbReference type="EMBL" id="KZ505701">
    <property type="protein sequence ID" value="PKU46702.1"/>
    <property type="molecule type" value="Genomic_DNA"/>
</dbReference>
<accession>A0A2I0UKY0</accession>
<evidence type="ECO:0000313" key="1">
    <source>
        <dbReference type="EMBL" id="PKU46702.1"/>
    </source>
</evidence>
<evidence type="ECO:0000313" key="2">
    <source>
        <dbReference type="Proteomes" id="UP000233556"/>
    </source>
</evidence>
<reference evidence="2" key="1">
    <citation type="submission" date="2017-11" db="EMBL/GenBank/DDBJ databases">
        <authorList>
            <person name="Lima N.C."/>
            <person name="Parody-Merino A.M."/>
            <person name="Battley P.F."/>
            <person name="Fidler A.E."/>
            <person name="Prosdocimi F."/>
        </authorList>
    </citation>
    <scope>NUCLEOTIDE SEQUENCE [LARGE SCALE GENOMIC DNA]</scope>
</reference>
<dbReference type="Proteomes" id="UP000233556">
    <property type="component" value="Unassembled WGS sequence"/>
</dbReference>